<keyword evidence="3" id="KW-1185">Reference proteome</keyword>
<keyword evidence="1" id="KW-0732">Signal</keyword>
<feature type="signal peptide" evidence="1">
    <location>
        <begin position="1"/>
        <end position="19"/>
    </location>
</feature>
<reference evidence="3" key="1">
    <citation type="submission" date="2017-01" db="EMBL/GenBank/DDBJ databases">
        <authorList>
            <person name="Wang Y."/>
            <person name="White M."/>
            <person name="Kvist S."/>
            <person name="Moncalvo J.-M."/>
        </authorList>
    </citation>
    <scope>NUCLEOTIDE SEQUENCE [LARGE SCALE GENOMIC DNA]</scope>
    <source>
        <strain evidence="3">COL-18-3</strain>
    </source>
</reference>
<evidence type="ECO:0000313" key="2">
    <source>
        <dbReference type="EMBL" id="OMH85890.1"/>
    </source>
</evidence>
<gene>
    <name evidence="2" type="ORF">AX774_g553</name>
</gene>
<comment type="caution">
    <text evidence="2">The sequence shown here is derived from an EMBL/GenBank/DDBJ whole genome shotgun (WGS) entry which is preliminary data.</text>
</comment>
<feature type="chain" id="PRO_5012819693" evidence="1">
    <location>
        <begin position="20"/>
        <end position="141"/>
    </location>
</feature>
<evidence type="ECO:0000313" key="3">
    <source>
        <dbReference type="Proteomes" id="UP000188320"/>
    </source>
</evidence>
<organism evidence="2 3">
    <name type="scientific">Zancudomyces culisetae</name>
    <name type="common">Gut fungus</name>
    <name type="synonym">Smittium culisetae</name>
    <dbReference type="NCBI Taxonomy" id="1213189"/>
    <lineage>
        <taxon>Eukaryota</taxon>
        <taxon>Fungi</taxon>
        <taxon>Fungi incertae sedis</taxon>
        <taxon>Zoopagomycota</taxon>
        <taxon>Kickxellomycotina</taxon>
        <taxon>Harpellomycetes</taxon>
        <taxon>Harpellales</taxon>
        <taxon>Legeriomycetaceae</taxon>
        <taxon>Zancudomyces</taxon>
    </lineage>
</organism>
<accession>A0A1R1PY64</accession>
<sequence>MVNIQLTSALLIASSFVAGANIPNAPMTDANGYGNNRPNSLECCHARTLEIKMFNTNFYKDEVGTKTVKPNRCYNLPNINSCVLDGGEPGEGKIMFFTEDNCMGKGRSNLRSQWLYPGNMDGDLGGRAKSVLWLNPVPRNI</sequence>
<evidence type="ECO:0000256" key="1">
    <source>
        <dbReference type="SAM" id="SignalP"/>
    </source>
</evidence>
<dbReference type="Proteomes" id="UP000188320">
    <property type="component" value="Unassembled WGS sequence"/>
</dbReference>
<proteinExistence type="predicted"/>
<dbReference type="EMBL" id="LSSK01000031">
    <property type="protein sequence ID" value="OMH85890.1"/>
    <property type="molecule type" value="Genomic_DNA"/>
</dbReference>
<name>A0A1R1PY64_ZANCU</name>
<dbReference type="AlphaFoldDB" id="A0A1R1PY64"/>
<protein>
    <submittedName>
        <fullName evidence="2">Uncharacterized protein</fullName>
    </submittedName>
</protein>